<feature type="transmembrane region" description="Helical" evidence="8">
    <location>
        <begin position="454"/>
        <end position="471"/>
    </location>
</feature>
<evidence type="ECO:0000256" key="8">
    <source>
        <dbReference type="SAM" id="Phobius"/>
    </source>
</evidence>
<dbReference type="NCBIfam" id="TIGR00914">
    <property type="entry name" value="2A0601"/>
    <property type="match status" value="1"/>
</dbReference>
<dbReference type="SUPFAM" id="SSF82866">
    <property type="entry name" value="Multidrug efflux transporter AcrB transmembrane domain"/>
    <property type="match status" value="2"/>
</dbReference>
<dbReference type="SUPFAM" id="SSF82693">
    <property type="entry name" value="Multidrug efflux transporter AcrB pore domain, PN1, PN2, PC1 and PC2 subdomains"/>
    <property type="match status" value="1"/>
</dbReference>
<dbReference type="RefSeq" id="WP_200352321.1">
    <property type="nucleotide sequence ID" value="NZ_BAABHZ010000001.1"/>
</dbReference>
<comment type="similarity">
    <text evidence="2">Belongs to the resistance-nodulation-cell division (RND) (TC 2.A.6) family.</text>
</comment>
<dbReference type="InterPro" id="IPR001036">
    <property type="entry name" value="Acrflvin-R"/>
</dbReference>
<proteinExistence type="inferred from homology"/>
<name>A0A934R7I7_9BACT</name>
<comment type="subcellular location">
    <subcellularLocation>
        <location evidence="1">Cell membrane</location>
        <topology evidence="1">Multi-pass membrane protein</topology>
    </subcellularLocation>
</comment>
<comment type="caution">
    <text evidence="9">The sequence shown here is derived from an EMBL/GenBank/DDBJ whole genome shotgun (WGS) entry which is preliminary data.</text>
</comment>
<evidence type="ECO:0000256" key="4">
    <source>
        <dbReference type="ARBA" id="ARBA00022475"/>
    </source>
</evidence>
<feature type="transmembrane region" description="Helical" evidence="8">
    <location>
        <begin position="352"/>
        <end position="385"/>
    </location>
</feature>
<dbReference type="GO" id="GO:0042910">
    <property type="term" value="F:xenobiotic transmembrane transporter activity"/>
    <property type="evidence" value="ECO:0007669"/>
    <property type="project" value="TreeGrafter"/>
</dbReference>
<dbReference type="PRINTS" id="PR00702">
    <property type="entry name" value="ACRIFLAVINRP"/>
</dbReference>
<evidence type="ECO:0000256" key="6">
    <source>
        <dbReference type="ARBA" id="ARBA00022989"/>
    </source>
</evidence>
<keyword evidence="7 8" id="KW-0472">Membrane</keyword>
<keyword evidence="4" id="KW-1003">Cell membrane</keyword>
<organism evidence="9 10">
    <name type="scientific">Luteolibacter yonseiensis</name>
    <dbReference type="NCBI Taxonomy" id="1144680"/>
    <lineage>
        <taxon>Bacteria</taxon>
        <taxon>Pseudomonadati</taxon>
        <taxon>Verrucomicrobiota</taxon>
        <taxon>Verrucomicrobiia</taxon>
        <taxon>Verrucomicrobiales</taxon>
        <taxon>Verrucomicrobiaceae</taxon>
        <taxon>Luteolibacter</taxon>
    </lineage>
</organism>
<feature type="transmembrane region" description="Helical" evidence="8">
    <location>
        <begin position="907"/>
        <end position="927"/>
    </location>
</feature>
<sequence>MLNHLLDFVMRQRVAVLLGTVVLLAVGVWAMIRLPIDAVPDITNPQVQINTAVPALAPEEVEKLVSFPIESEMAGLPEMVELRSLSKFGLSQVTMTFKDGVDLYRTRQLVTERLQGVLDDLPKGLSPKLAPIATGLGEIFYYTLDYKPDAQDKPASRDEQLMALRQIQEYTVKPLLRGTVGVAEVNTSGGYERQLVIQPDPAKLAASGLSLSNLAEIVEQNTNNAGGGYVEIGGEQLIVRAPTRVTSAEEIAKLPLKFGAGIKPILLSDVATVGIGSSFRTGASTHEGDEALIGAAIMLAGENTRLVAGSVRAKLEEIQEKLPLGVMIKPVYDRSELVNRTIHTVERNLTEGAILVIVVLFLLLGNFRAAFIVALVIPLSMLFAMTGMVRMGVSGNLMSLGAVDFGLIIDGAVVMVENIVRHLGEKQHSLGRKLTPAERTREVLRSAKEVANPMFFGVLIITVVYLPILALQGIEGKMFKPMAIVVMLALAGSLVLAVTLMPVLCSFLLGGNIKEKDNWLVTLVKRIYTPLLNFGLRFRWLVVLPMVALFGFSLFIFSKLGSEFIPQLDEGDFTFQLIRSSSAGLTSSVDLQKQSEAIIRREFPEVRDVFSRIGTAEVASDPMGPNVSDTYVMLHPKEKWPLIDGKTITKEELGEMMRRRLLQQVPGQNILVSQPIQMRFNEIMAGSRADLLCKIYGPSYDELERLAGEVRQVLNSMPGGAETEFDAIGKVPMIEIQPDREAMQKFNVHADDLNRLIETALAGGEVGTMIEGNQRTPIVVRLAEDRREDMAAMERLPLRTEDGSMLALGQVAKVKLVEQVNQIAREDTQRRVSVLINVRGRDTAGFVAEASKLIHERVRFPDGYYFEFGGQFKNLMEAKQRLMIVVPLALVLIFVLIFLSFGSLRQAVLIFFCVPLAVTGGIFALWLRGMPFTISAAVGFIALSGIAVLNGIMLISFINQLREEGKGLREAVVEGTLTRLRPKLMTALVASLGFLPMAIATGAGAEVQRPIATVVIGGIVTSTFLTLLVVPLLYEWLERKTKPRNQIPIEA</sequence>
<feature type="transmembrane region" description="Helical" evidence="8">
    <location>
        <begin position="882"/>
        <end position="901"/>
    </location>
</feature>
<dbReference type="EMBL" id="JAENIK010000012">
    <property type="protein sequence ID" value="MBK1817378.1"/>
    <property type="molecule type" value="Genomic_DNA"/>
</dbReference>
<keyword evidence="3" id="KW-0813">Transport</keyword>
<evidence type="ECO:0000256" key="2">
    <source>
        <dbReference type="ARBA" id="ARBA00010942"/>
    </source>
</evidence>
<evidence type="ECO:0000256" key="5">
    <source>
        <dbReference type="ARBA" id="ARBA00022692"/>
    </source>
</evidence>
<dbReference type="GO" id="GO:0008324">
    <property type="term" value="F:monoatomic cation transmembrane transporter activity"/>
    <property type="evidence" value="ECO:0007669"/>
    <property type="project" value="InterPro"/>
</dbReference>
<dbReference type="Pfam" id="PF00873">
    <property type="entry name" value="ACR_tran"/>
    <property type="match status" value="1"/>
</dbReference>
<accession>A0A934R7I7</accession>
<keyword evidence="5 8" id="KW-0812">Transmembrane</keyword>
<gene>
    <name evidence="9" type="ORF">JIN84_17290</name>
</gene>
<dbReference type="GO" id="GO:0005886">
    <property type="term" value="C:plasma membrane"/>
    <property type="evidence" value="ECO:0007669"/>
    <property type="project" value="UniProtKB-SubCell"/>
</dbReference>
<dbReference type="Proteomes" id="UP000600139">
    <property type="component" value="Unassembled WGS sequence"/>
</dbReference>
<feature type="transmembrane region" description="Helical" evidence="8">
    <location>
        <begin position="934"/>
        <end position="958"/>
    </location>
</feature>
<dbReference type="PANTHER" id="PTHR32063:SF24">
    <property type="entry name" value="CATION EFFLUX SYSTEM (ACRB_ACRD_ACRF FAMILY)"/>
    <property type="match status" value="1"/>
</dbReference>
<feature type="transmembrane region" description="Helical" evidence="8">
    <location>
        <begin position="984"/>
        <end position="1004"/>
    </location>
</feature>
<dbReference type="AlphaFoldDB" id="A0A934R7I7"/>
<dbReference type="Gene3D" id="3.30.70.1320">
    <property type="entry name" value="Multidrug efflux transporter AcrB pore domain like"/>
    <property type="match status" value="1"/>
</dbReference>
<evidence type="ECO:0000313" key="10">
    <source>
        <dbReference type="Proteomes" id="UP000600139"/>
    </source>
</evidence>
<feature type="transmembrane region" description="Helical" evidence="8">
    <location>
        <begin position="483"/>
        <end position="509"/>
    </location>
</feature>
<dbReference type="Gene3D" id="1.20.1640.10">
    <property type="entry name" value="Multidrug efflux transporter AcrB transmembrane domain"/>
    <property type="match status" value="2"/>
</dbReference>
<evidence type="ECO:0000256" key="1">
    <source>
        <dbReference type="ARBA" id="ARBA00004651"/>
    </source>
</evidence>
<feature type="transmembrane region" description="Helical" evidence="8">
    <location>
        <begin position="1011"/>
        <end position="1034"/>
    </location>
</feature>
<dbReference type="PANTHER" id="PTHR32063">
    <property type="match status" value="1"/>
</dbReference>
<dbReference type="SUPFAM" id="SSF82714">
    <property type="entry name" value="Multidrug efflux transporter AcrB TolC docking domain, DN and DC subdomains"/>
    <property type="match status" value="2"/>
</dbReference>
<feature type="transmembrane region" description="Helical" evidence="8">
    <location>
        <begin position="538"/>
        <end position="557"/>
    </location>
</feature>
<reference evidence="9" key="1">
    <citation type="submission" date="2021-01" db="EMBL/GenBank/DDBJ databases">
        <title>Modified the classification status of verrucomicrobia.</title>
        <authorList>
            <person name="Feng X."/>
        </authorList>
    </citation>
    <scope>NUCLEOTIDE SEQUENCE</scope>
    <source>
        <strain evidence="9">JCM 18052</strain>
    </source>
</reference>
<dbReference type="Gene3D" id="3.30.2090.10">
    <property type="entry name" value="Multidrug efflux transporter AcrB TolC docking domain, DN and DC subdomains"/>
    <property type="match status" value="2"/>
</dbReference>
<dbReference type="InterPro" id="IPR027463">
    <property type="entry name" value="AcrB_DN_DC_subdom"/>
</dbReference>
<evidence type="ECO:0000313" key="9">
    <source>
        <dbReference type="EMBL" id="MBK1817378.1"/>
    </source>
</evidence>
<keyword evidence="10" id="KW-1185">Reference proteome</keyword>
<evidence type="ECO:0000256" key="3">
    <source>
        <dbReference type="ARBA" id="ARBA00022448"/>
    </source>
</evidence>
<keyword evidence="6 8" id="KW-1133">Transmembrane helix</keyword>
<protein>
    <submittedName>
        <fullName evidence="9">Efflux RND transporter permease subunit</fullName>
    </submittedName>
</protein>
<evidence type="ECO:0000256" key="7">
    <source>
        <dbReference type="ARBA" id="ARBA00023136"/>
    </source>
</evidence>
<dbReference type="InterPro" id="IPR004763">
    <property type="entry name" value="CusA-like"/>
</dbReference>
<dbReference type="Gene3D" id="3.30.70.1430">
    <property type="entry name" value="Multidrug efflux transporter AcrB pore domain"/>
    <property type="match status" value="2"/>
</dbReference>
<dbReference type="Gene3D" id="3.30.70.1440">
    <property type="entry name" value="Multidrug efflux transporter AcrB pore domain"/>
    <property type="match status" value="1"/>
</dbReference>
<feature type="transmembrane region" description="Helical" evidence="8">
    <location>
        <begin position="397"/>
        <end position="416"/>
    </location>
</feature>